<reference evidence="1 2" key="1">
    <citation type="journal article" date="2008" name="Nature">
        <title>The genome of Laccaria bicolor provides insights into mycorrhizal symbiosis.</title>
        <authorList>
            <person name="Martin F."/>
            <person name="Aerts A."/>
            <person name="Ahren D."/>
            <person name="Brun A."/>
            <person name="Danchin E.G.J."/>
            <person name="Duchaussoy F."/>
            <person name="Gibon J."/>
            <person name="Kohler A."/>
            <person name="Lindquist E."/>
            <person name="Pereda V."/>
            <person name="Salamov A."/>
            <person name="Shapiro H.J."/>
            <person name="Wuyts J."/>
            <person name="Blaudez D."/>
            <person name="Buee M."/>
            <person name="Brokstein P."/>
            <person name="Canbaeck B."/>
            <person name="Cohen D."/>
            <person name="Courty P.E."/>
            <person name="Coutinho P.M."/>
            <person name="Delaruelle C."/>
            <person name="Detter J.C."/>
            <person name="Deveau A."/>
            <person name="DiFazio S."/>
            <person name="Duplessis S."/>
            <person name="Fraissinet-Tachet L."/>
            <person name="Lucic E."/>
            <person name="Frey-Klett P."/>
            <person name="Fourrey C."/>
            <person name="Feussner I."/>
            <person name="Gay G."/>
            <person name="Grimwood J."/>
            <person name="Hoegger P.J."/>
            <person name="Jain P."/>
            <person name="Kilaru S."/>
            <person name="Labbe J."/>
            <person name="Lin Y.C."/>
            <person name="Legue V."/>
            <person name="Le Tacon F."/>
            <person name="Marmeisse R."/>
            <person name="Melayah D."/>
            <person name="Montanini B."/>
            <person name="Muratet M."/>
            <person name="Nehls U."/>
            <person name="Niculita-Hirzel H."/>
            <person name="Oudot-Le Secq M.P."/>
            <person name="Peter M."/>
            <person name="Quesneville H."/>
            <person name="Rajashekar B."/>
            <person name="Reich M."/>
            <person name="Rouhier N."/>
            <person name="Schmutz J."/>
            <person name="Yin T."/>
            <person name="Chalot M."/>
            <person name="Henrissat B."/>
            <person name="Kuees U."/>
            <person name="Lucas S."/>
            <person name="Van de Peer Y."/>
            <person name="Podila G.K."/>
            <person name="Polle A."/>
            <person name="Pukkila P.J."/>
            <person name="Richardson P.M."/>
            <person name="Rouze P."/>
            <person name="Sanders I.R."/>
            <person name="Stajich J.E."/>
            <person name="Tunlid A."/>
            <person name="Tuskan G."/>
            <person name="Grigoriev I.V."/>
        </authorList>
    </citation>
    <scope>NUCLEOTIDE SEQUENCE [LARGE SCALE GENOMIC DNA]</scope>
    <source>
        <strain evidence="2">S238N-H82 / ATCC MYA-4686</strain>
    </source>
</reference>
<dbReference type="STRING" id="486041.B0DH41"/>
<dbReference type="InterPro" id="IPR011009">
    <property type="entry name" value="Kinase-like_dom_sf"/>
</dbReference>
<dbReference type="AlphaFoldDB" id="B0DH41"/>
<dbReference type="KEGG" id="lbc:LACBIDRAFT_329110"/>
<protein>
    <submittedName>
        <fullName evidence="1">Predicted protein</fullName>
    </submittedName>
</protein>
<dbReference type="Proteomes" id="UP000001194">
    <property type="component" value="Unassembled WGS sequence"/>
</dbReference>
<dbReference type="EMBL" id="DS547110">
    <property type="protein sequence ID" value="EDR05947.1"/>
    <property type="molecule type" value="Genomic_DNA"/>
</dbReference>
<evidence type="ECO:0000313" key="1">
    <source>
        <dbReference type="EMBL" id="EDR05947.1"/>
    </source>
</evidence>
<gene>
    <name evidence="1" type="ORF">LACBIDRAFT_329110</name>
</gene>
<accession>B0DH41</accession>
<dbReference type="OrthoDB" id="3236663at2759"/>
<sequence>MHAALRRKSDEVQSRRRDLRINEKINKRYIDRGQKIRYWIAYCYCPRDEMKHQTKVNRVEQKRRGEGRDQRKINAQRVMDHYHALTSLKTDPIRRTASYPCHCLCILNTSHLRPFVGLDDSEFPQALQRATPWRFSCNSGRNIVRSHLADMRLHPEQPPSFTRNTELQLLELLYSFQPNISEAGFSVTSRPLSSRVRHLMPWCCCQIRDDQLSLLRLPATQQPQTSRPPGSIDPAIATAFDHLPQGAHLPVIDRTADGPYGPFILADCCFNNLDAGFDEDPCPSPNATILITYLHFLYFSSLRTVALSISSYDEFGRIQEHQDHSRLKQRCRQKFLQETVTKTLVVKGSVILTDLSDEVVKGEAAVAHGTFSDVRKGTWNDPIERRPRSVAIKVLRQVMVQNVREKLIKRLKQRLLLGIVMSSQCVAAVWDSASFTARWHGIVLLAQVASAIAYPHTIRPTIVHGDSKGVRPLQKGNIPIDEHVYAIITDFGLSKVIEELPATGYTSGCQVPLHIRNITRLHARGFATPESTSLTRKMMGCEEESQSLGKHCSSCDALELNRAISLC</sequence>
<dbReference type="RefSeq" id="XP_001883235.1">
    <property type="nucleotide sequence ID" value="XM_001883200.1"/>
</dbReference>
<name>B0DH41_LACBS</name>
<dbReference type="InParanoid" id="B0DH41"/>
<dbReference type="GeneID" id="6078955"/>
<proteinExistence type="predicted"/>
<dbReference type="HOGENOM" id="CLU_480633_0_0_1"/>
<dbReference type="Gene3D" id="1.10.510.10">
    <property type="entry name" value="Transferase(Phosphotransferase) domain 1"/>
    <property type="match status" value="1"/>
</dbReference>
<keyword evidence="2" id="KW-1185">Reference proteome</keyword>
<evidence type="ECO:0000313" key="2">
    <source>
        <dbReference type="Proteomes" id="UP000001194"/>
    </source>
</evidence>
<dbReference type="SUPFAM" id="SSF56112">
    <property type="entry name" value="Protein kinase-like (PK-like)"/>
    <property type="match status" value="1"/>
</dbReference>
<organism evidence="2">
    <name type="scientific">Laccaria bicolor (strain S238N-H82 / ATCC MYA-4686)</name>
    <name type="common">Bicoloured deceiver</name>
    <name type="synonym">Laccaria laccata var. bicolor</name>
    <dbReference type="NCBI Taxonomy" id="486041"/>
    <lineage>
        <taxon>Eukaryota</taxon>
        <taxon>Fungi</taxon>
        <taxon>Dikarya</taxon>
        <taxon>Basidiomycota</taxon>
        <taxon>Agaricomycotina</taxon>
        <taxon>Agaricomycetes</taxon>
        <taxon>Agaricomycetidae</taxon>
        <taxon>Agaricales</taxon>
        <taxon>Agaricineae</taxon>
        <taxon>Hydnangiaceae</taxon>
        <taxon>Laccaria</taxon>
    </lineage>
</organism>